<dbReference type="InterPro" id="IPR018957">
    <property type="entry name" value="Znf_C3HC4_RING-type"/>
</dbReference>
<dbReference type="GO" id="GO:0061630">
    <property type="term" value="F:ubiquitin protein ligase activity"/>
    <property type="evidence" value="ECO:0007669"/>
    <property type="project" value="UniProtKB-EC"/>
</dbReference>
<keyword evidence="7 11" id="KW-0863">Zinc-finger</keyword>
<feature type="domain" description="RING-type" evidence="14">
    <location>
        <begin position="83"/>
        <end position="124"/>
    </location>
</feature>
<feature type="region of interest" description="Disordered" evidence="12">
    <location>
        <begin position="140"/>
        <end position="163"/>
    </location>
</feature>
<comment type="pathway">
    <text evidence="3">Protein modification; protein ubiquitination.</text>
</comment>
<evidence type="ECO:0000256" key="1">
    <source>
        <dbReference type="ARBA" id="ARBA00000900"/>
    </source>
</evidence>
<organism evidence="15 16">
    <name type="scientific">Umbelopsis vinacea</name>
    <dbReference type="NCBI Taxonomy" id="44442"/>
    <lineage>
        <taxon>Eukaryota</taxon>
        <taxon>Fungi</taxon>
        <taxon>Fungi incertae sedis</taxon>
        <taxon>Mucoromycota</taxon>
        <taxon>Mucoromycotina</taxon>
        <taxon>Umbelopsidomycetes</taxon>
        <taxon>Umbelopsidales</taxon>
        <taxon>Umbelopsidaceae</taxon>
        <taxon>Umbelopsis</taxon>
    </lineage>
</organism>
<evidence type="ECO:0000256" key="2">
    <source>
        <dbReference type="ARBA" id="ARBA00004308"/>
    </source>
</evidence>
<keyword evidence="16" id="KW-1185">Reference proteome</keyword>
<feature type="compositionally biased region" description="Basic and acidic residues" evidence="12">
    <location>
        <begin position="140"/>
        <end position="149"/>
    </location>
</feature>
<evidence type="ECO:0000256" key="12">
    <source>
        <dbReference type="SAM" id="MobiDB-lite"/>
    </source>
</evidence>
<evidence type="ECO:0000256" key="6">
    <source>
        <dbReference type="ARBA" id="ARBA00022723"/>
    </source>
</evidence>
<evidence type="ECO:0000313" key="16">
    <source>
        <dbReference type="Proteomes" id="UP000612746"/>
    </source>
</evidence>
<keyword evidence="5" id="KW-0808">Transferase</keyword>
<evidence type="ECO:0000256" key="4">
    <source>
        <dbReference type="ARBA" id="ARBA00012483"/>
    </source>
</evidence>
<dbReference type="InterPro" id="IPR013083">
    <property type="entry name" value="Znf_RING/FYVE/PHD"/>
</dbReference>
<feature type="region of interest" description="Disordered" evidence="12">
    <location>
        <begin position="1"/>
        <end position="70"/>
    </location>
</feature>
<dbReference type="Proteomes" id="UP000612746">
    <property type="component" value="Unassembled WGS sequence"/>
</dbReference>
<dbReference type="SUPFAM" id="SSF57850">
    <property type="entry name" value="RING/U-box"/>
    <property type="match status" value="1"/>
</dbReference>
<keyword evidence="6" id="KW-0479">Metal-binding</keyword>
<feature type="transmembrane region" description="Helical" evidence="13">
    <location>
        <begin position="185"/>
        <end position="205"/>
    </location>
</feature>
<dbReference type="PROSITE" id="PS50089">
    <property type="entry name" value="ZF_RING_2"/>
    <property type="match status" value="1"/>
</dbReference>
<dbReference type="GO" id="GO:0008270">
    <property type="term" value="F:zinc ion binding"/>
    <property type="evidence" value="ECO:0007669"/>
    <property type="project" value="UniProtKB-KW"/>
</dbReference>
<dbReference type="EC" id="2.3.2.27" evidence="4"/>
<evidence type="ECO:0000256" key="10">
    <source>
        <dbReference type="ARBA" id="ARBA00023136"/>
    </source>
</evidence>
<evidence type="ECO:0000256" key="11">
    <source>
        <dbReference type="PROSITE-ProRule" id="PRU00175"/>
    </source>
</evidence>
<evidence type="ECO:0000256" key="3">
    <source>
        <dbReference type="ARBA" id="ARBA00004906"/>
    </source>
</evidence>
<evidence type="ECO:0000256" key="9">
    <source>
        <dbReference type="ARBA" id="ARBA00022833"/>
    </source>
</evidence>
<dbReference type="Gene3D" id="3.30.40.10">
    <property type="entry name" value="Zinc/RING finger domain, C3HC4 (zinc finger)"/>
    <property type="match status" value="1"/>
</dbReference>
<comment type="subcellular location">
    <subcellularLocation>
        <location evidence="2">Endomembrane system</location>
    </subcellularLocation>
</comment>
<evidence type="ECO:0000256" key="7">
    <source>
        <dbReference type="ARBA" id="ARBA00022771"/>
    </source>
</evidence>
<dbReference type="SMART" id="SM00184">
    <property type="entry name" value="RING"/>
    <property type="match status" value="1"/>
</dbReference>
<comment type="catalytic activity">
    <reaction evidence="1">
        <text>S-ubiquitinyl-[E2 ubiquitin-conjugating enzyme]-L-cysteine + [acceptor protein]-L-lysine = [E2 ubiquitin-conjugating enzyme]-L-cysteine + N(6)-ubiquitinyl-[acceptor protein]-L-lysine.</text>
        <dbReference type="EC" id="2.3.2.27"/>
    </reaction>
</comment>
<comment type="caution">
    <text evidence="15">The sequence shown here is derived from an EMBL/GenBank/DDBJ whole genome shotgun (WGS) entry which is preliminary data.</text>
</comment>
<dbReference type="GO" id="GO:0006511">
    <property type="term" value="P:ubiquitin-dependent protein catabolic process"/>
    <property type="evidence" value="ECO:0007669"/>
    <property type="project" value="InterPro"/>
</dbReference>
<feature type="compositionally biased region" description="Basic and acidic residues" evidence="12">
    <location>
        <begin position="57"/>
        <end position="70"/>
    </location>
</feature>
<dbReference type="InterPro" id="IPR001841">
    <property type="entry name" value="Znf_RING"/>
</dbReference>
<reference evidence="15" key="1">
    <citation type="submission" date="2020-12" db="EMBL/GenBank/DDBJ databases">
        <title>Metabolic potential, ecology and presence of endohyphal bacteria is reflected in genomic diversity of Mucoromycotina.</title>
        <authorList>
            <person name="Muszewska A."/>
            <person name="Okrasinska A."/>
            <person name="Steczkiewicz K."/>
            <person name="Drgas O."/>
            <person name="Orlowska M."/>
            <person name="Perlinska-Lenart U."/>
            <person name="Aleksandrzak-Piekarczyk T."/>
            <person name="Szatraj K."/>
            <person name="Zielenkiewicz U."/>
            <person name="Pilsyk S."/>
            <person name="Malc E."/>
            <person name="Mieczkowski P."/>
            <person name="Kruszewska J.S."/>
            <person name="Biernat P."/>
            <person name="Pawlowska J."/>
        </authorList>
    </citation>
    <scope>NUCLEOTIDE SEQUENCE</scope>
    <source>
        <strain evidence="15">WA0000051536</strain>
    </source>
</reference>
<keyword evidence="13" id="KW-0812">Transmembrane</keyword>
<dbReference type="UniPathway" id="UPA00143"/>
<keyword evidence="13" id="KW-1133">Transmembrane helix</keyword>
<dbReference type="OrthoDB" id="6270329at2759"/>
<keyword evidence="9" id="KW-0862">Zinc</keyword>
<sequence>MDEPREETSTSASHMADDVLTANDNSPDLDQDKAPLSNDTSQLRRRHTPAVATPDEASTKDPEEDVKRRSSFDNNVGGGFYECNICFDTATHPVVTVCGHLFCWSCLAQWLHQTSRNPTCPVCKAGCGKDKVVPVYGRGREQMDPREDPTIPTRPPGQRPAPVRDPNSSFFGAPMRGASISTGNFAISAGFGVFPGLFGVTINHTRMTPHARAQQDAFMARLFLMIGALFIITIVYSG</sequence>
<name>A0A8H7PLV3_9FUNG</name>
<keyword evidence="10 13" id="KW-0472">Membrane</keyword>
<dbReference type="GO" id="GO:0005783">
    <property type="term" value="C:endoplasmic reticulum"/>
    <property type="evidence" value="ECO:0007669"/>
    <property type="project" value="InterPro"/>
</dbReference>
<dbReference type="PANTHER" id="PTHR12313">
    <property type="entry name" value="E3 UBIQUITIN-PROTEIN LIGASE RNF5-RELATED"/>
    <property type="match status" value="1"/>
</dbReference>
<dbReference type="PROSITE" id="PS00518">
    <property type="entry name" value="ZF_RING_1"/>
    <property type="match status" value="1"/>
</dbReference>
<protein>
    <recommendedName>
        <fullName evidence="4">RING-type E3 ubiquitin transferase</fullName>
        <ecNumber evidence="4">2.3.2.27</ecNumber>
    </recommendedName>
</protein>
<keyword evidence="8" id="KW-0833">Ubl conjugation pathway</keyword>
<dbReference type="InterPro" id="IPR045103">
    <property type="entry name" value="RNF5/RNF185-like"/>
</dbReference>
<dbReference type="InterPro" id="IPR017907">
    <property type="entry name" value="Znf_RING_CS"/>
</dbReference>
<evidence type="ECO:0000256" key="5">
    <source>
        <dbReference type="ARBA" id="ARBA00022679"/>
    </source>
</evidence>
<accession>A0A8H7PLV3</accession>
<feature type="transmembrane region" description="Helical" evidence="13">
    <location>
        <begin position="217"/>
        <end position="236"/>
    </location>
</feature>
<dbReference type="AlphaFoldDB" id="A0A8H7PLV3"/>
<dbReference type="Pfam" id="PF00097">
    <property type="entry name" value="zf-C3HC4"/>
    <property type="match status" value="1"/>
</dbReference>
<evidence type="ECO:0000259" key="14">
    <source>
        <dbReference type="PROSITE" id="PS50089"/>
    </source>
</evidence>
<gene>
    <name evidence="15" type="ORF">INT44_007212</name>
</gene>
<evidence type="ECO:0000256" key="13">
    <source>
        <dbReference type="SAM" id="Phobius"/>
    </source>
</evidence>
<proteinExistence type="predicted"/>
<evidence type="ECO:0000313" key="15">
    <source>
        <dbReference type="EMBL" id="KAG2176549.1"/>
    </source>
</evidence>
<dbReference type="GO" id="GO:0016567">
    <property type="term" value="P:protein ubiquitination"/>
    <property type="evidence" value="ECO:0007669"/>
    <property type="project" value="UniProtKB-UniPathway"/>
</dbReference>
<evidence type="ECO:0000256" key="8">
    <source>
        <dbReference type="ARBA" id="ARBA00022786"/>
    </source>
</evidence>
<dbReference type="EMBL" id="JAEPRA010000013">
    <property type="protein sequence ID" value="KAG2176549.1"/>
    <property type="molecule type" value="Genomic_DNA"/>
</dbReference>